<name>Q5YQM5_NOCFA</name>
<keyword evidence="2 5" id="KW-0575">Peroxidase</keyword>
<evidence type="ECO:0000256" key="1">
    <source>
        <dbReference type="ARBA" id="ARBA00006926"/>
    </source>
</evidence>
<dbReference type="PANTHER" id="PTHR11592:SF40">
    <property type="entry name" value="THIOREDOXIN_GLUTATHIONE PEROXIDASE BTUE"/>
    <property type="match status" value="1"/>
</dbReference>
<dbReference type="Gene3D" id="3.40.30.10">
    <property type="entry name" value="Glutaredoxin"/>
    <property type="match status" value="1"/>
</dbReference>
<dbReference type="AlphaFoldDB" id="Q5YQM5"/>
<evidence type="ECO:0000313" key="6">
    <source>
        <dbReference type="EMBL" id="BAD59516.1"/>
    </source>
</evidence>
<dbReference type="CDD" id="cd00340">
    <property type="entry name" value="GSH_Peroxidase"/>
    <property type="match status" value="1"/>
</dbReference>
<dbReference type="PROSITE" id="PS51355">
    <property type="entry name" value="GLUTATHIONE_PEROXID_3"/>
    <property type="match status" value="1"/>
</dbReference>
<sequence>MAEMSIRDIPLRTLSGADTTLAELVGDKAVLLVNVASKCGLTPQYSGLVELHRSYGERGFSVVGVPCNQFMGQEPGTAEEIEQFCSTTYGVDFPLLEKTEVNGENRHPLYAELTQVADAEGTAGDIQWNFEKFLIDRDGKVAGRFRPRTEPQDPALVAALEGVL</sequence>
<organism evidence="6 7">
    <name type="scientific">Nocardia farcinica (strain IFM 10152)</name>
    <dbReference type="NCBI Taxonomy" id="247156"/>
    <lineage>
        <taxon>Bacteria</taxon>
        <taxon>Bacillati</taxon>
        <taxon>Actinomycetota</taxon>
        <taxon>Actinomycetes</taxon>
        <taxon>Mycobacteriales</taxon>
        <taxon>Nocardiaceae</taxon>
        <taxon>Nocardia</taxon>
    </lineage>
</organism>
<dbReference type="STRING" id="247156.NFA_46650"/>
<evidence type="ECO:0000256" key="3">
    <source>
        <dbReference type="ARBA" id="ARBA00023002"/>
    </source>
</evidence>
<keyword evidence="7" id="KW-1185">Reference proteome</keyword>
<evidence type="ECO:0000256" key="4">
    <source>
        <dbReference type="PIRSR" id="PIRSR000303-1"/>
    </source>
</evidence>
<protein>
    <recommendedName>
        <fullName evidence="5">Glutathione peroxidase</fullName>
    </recommendedName>
</protein>
<dbReference type="InterPro" id="IPR036249">
    <property type="entry name" value="Thioredoxin-like_sf"/>
</dbReference>
<dbReference type="PRINTS" id="PR01011">
    <property type="entry name" value="GLUTPROXDASE"/>
</dbReference>
<dbReference type="eggNOG" id="COG0386">
    <property type="taxonomic scope" value="Bacteria"/>
</dbReference>
<dbReference type="PROSITE" id="PS00460">
    <property type="entry name" value="GLUTATHIONE_PEROXID_1"/>
    <property type="match status" value="1"/>
</dbReference>
<feature type="active site" evidence="4">
    <location>
        <position position="39"/>
    </location>
</feature>
<dbReference type="Proteomes" id="UP000006820">
    <property type="component" value="Chromosome"/>
</dbReference>
<dbReference type="Pfam" id="PF00255">
    <property type="entry name" value="GSHPx"/>
    <property type="match status" value="1"/>
</dbReference>
<evidence type="ECO:0000256" key="2">
    <source>
        <dbReference type="ARBA" id="ARBA00022559"/>
    </source>
</evidence>
<dbReference type="HOGENOM" id="CLU_029507_1_2_11"/>
<keyword evidence="3 5" id="KW-0560">Oxidoreductase</keyword>
<dbReference type="EMBL" id="AP006618">
    <property type="protein sequence ID" value="BAD59516.1"/>
    <property type="molecule type" value="Genomic_DNA"/>
</dbReference>
<dbReference type="PANTHER" id="PTHR11592">
    <property type="entry name" value="GLUTATHIONE PEROXIDASE"/>
    <property type="match status" value="1"/>
</dbReference>
<comment type="similarity">
    <text evidence="1 5">Belongs to the glutathione peroxidase family.</text>
</comment>
<dbReference type="InterPro" id="IPR029759">
    <property type="entry name" value="GPX_AS"/>
</dbReference>
<accession>Q5YQM5</accession>
<gene>
    <name evidence="6" type="ordered locus">NFA_46650</name>
</gene>
<evidence type="ECO:0000256" key="5">
    <source>
        <dbReference type="RuleBase" id="RU000499"/>
    </source>
</evidence>
<proteinExistence type="inferred from homology"/>
<dbReference type="GO" id="GO:0034599">
    <property type="term" value="P:cellular response to oxidative stress"/>
    <property type="evidence" value="ECO:0007669"/>
    <property type="project" value="TreeGrafter"/>
</dbReference>
<reference evidence="6 7" key="1">
    <citation type="journal article" date="2004" name="Proc. Natl. Acad. Sci. U.S.A.">
        <title>The complete genomic sequence of Nocardia farcinica IFM 10152.</title>
        <authorList>
            <person name="Ishikawa J."/>
            <person name="Yamashita A."/>
            <person name="Mikami Y."/>
            <person name="Hoshino Y."/>
            <person name="Kurita H."/>
            <person name="Hotta K."/>
            <person name="Shiba T."/>
            <person name="Hattori M."/>
        </authorList>
    </citation>
    <scope>NUCLEOTIDE SEQUENCE [LARGE SCALE GENOMIC DNA]</scope>
    <source>
        <strain evidence="6 7">IFM 10152</strain>
    </source>
</reference>
<dbReference type="GO" id="GO:0004601">
    <property type="term" value="F:peroxidase activity"/>
    <property type="evidence" value="ECO:0007669"/>
    <property type="project" value="UniProtKB-KW"/>
</dbReference>
<dbReference type="InterPro" id="IPR000889">
    <property type="entry name" value="Glutathione_peroxidase"/>
</dbReference>
<evidence type="ECO:0000313" key="7">
    <source>
        <dbReference type="Proteomes" id="UP000006820"/>
    </source>
</evidence>
<dbReference type="FunFam" id="3.40.30.10:FF:000010">
    <property type="entry name" value="Glutathione peroxidase"/>
    <property type="match status" value="1"/>
</dbReference>
<dbReference type="PIRSF" id="PIRSF000303">
    <property type="entry name" value="Glutathion_perox"/>
    <property type="match status" value="1"/>
</dbReference>
<dbReference type="SUPFAM" id="SSF52833">
    <property type="entry name" value="Thioredoxin-like"/>
    <property type="match status" value="1"/>
</dbReference>
<dbReference type="KEGG" id="nfa:NFA_46650"/>